<evidence type="ECO:0000259" key="2">
    <source>
        <dbReference type="PROSITE" id="PS50234"/>
    </source>
</evidence>
<dbReference type="GO" id="GO:0009236">
    <property type="term" value="P:cobalamin biosynthetic process"/>
    <property type="evidence" value="ECO:0007669"/>
    <property type="project" value="InterPro"/>
</dbReference>
<feature type="compositionally biased region" description="Low complexity" evidence="1">
    <location>
        <begin position="220"/>
        <end position="229"/>
    </location>
</feature>
<organism evidence="3 4">
    <name type="scientific">Allochromatium humboldtianum</name>
    <dbReference type="NCBI Taxonomy" id="504901"/>
    <lineage>
        <taxon>Bacteria</taxon>
        <taxon>Pseudomonadati</taxon>
        <taxon>Pseudomonadota</taxon>
        <taxon>Gammaproteobacteria</taxon>
        <taxon>Chromatiales</taxon>
        <taxon>Chromatiaceae</taxon>
        <taxon>Allochromatium</taxon>
    </lineage>
</organism>
<feature type="compositionally biased region" description="Low complexity" evidence="1">
    <location>
        <begin position="236"/>
        <end position="248"/>
    </location>
</feature>
<feature type="region of interest" description="Disordered" evidence="1">
    <location>
        <begin position="208"/>
        <end position="322"/>
    </location>
</feature>
<dbReference type="AlphaFoldDB" id="A0A850REZ9"/>
<dbReference type="SUPFAM" id="SSF53300">
    <property type="entry name" value="vWA-like"/>
    <property type="match status" value="1"/>
</dbReference>
<dbReference type="RefSeq" id="WP_176975024.1">
    <property type="nucleotide sequence ID" value="NZ_JABZEO010000002.1"/>
</dbReference>
<reference evidence="3 4" key="1">
    <citation type="submission" date="2020-06" db="EMBL/GenBank/DDBJ databases">
        <title>Whole-genome sequence of Allochromatium humboldtianum DSM 21881, type strain.</title>
        <authorList>
            <person name="Kyndt J.A."/>
            <person name="Meyer T.E."/>
        </authorList>
    </citation>
    <scope>NUCLEOTIDE SEQUENCE [LARGE SCALE GENOMIC DNA]</scope>
    <source>
        <strain evidence="3 4">DSM 21881</strain>
    </source>
</reference>
<dbReference type="PANTHER" id="PTHR41248">
    <property type="entry name" value="NORD PROTEIN"/>
    <property type="match status" value="1"/>
</dbReference>
<dbReference type="Proteomes" id="UP000592294">
    <property type="component" value="Unassembled WGS sequence"/>
</dbReference>
<dbReference type="Pfam" id="PF00092">
    <property type="entry name" value="VWA"/>
    <property type="match status" value="1"/>
</dbReference>
<feature type="compositionally biased region" description="Low complexity" evidence="1">
    <location>
        <begin position="293"/>
        <end position="310"/>
    </location>
</feature>
<dbReference type="Pfam" id="PF06213">
    <property type="entry name" value="CobT"/>
    <property type="match status" value="1"/>
</dbReference>
<accession>A0A850REZ9</accession>
<keyword evidence="4" id="KW-1185">Reference proteome</keyword>
<evidence type="ECO:0000313" key="4">
    <source>
        <dbReference type="Proteomes" id="UP000592294"/>
    </source>
</evidence>
<feature type="domain" description="VWFA" evidence="2">
    <location>
        <begin position="444"/>
        <end position="617"/>
    </location>
</feature>
<gene>
    <name evidence="3" type="ORF">HW932_03025</name>
</gene>
<protein>
    <submittedName>
        <fullName evidence="3">VWA domain-containing protein</fullName>
    </submittedName>
</protein>
<dbReference type="PROSITE" id="PS50234">
    <property type="entry name" value="VWFA"/>
    <property type="match status" value="1"/>
</dbReference>
<dbReference type="SMART" id="SM00327">
    <property type="entry name" value="VWA"/>
    <property type="match status" value="1"/>
</dbReference>
<dbReference type="InterPro" id="IPR036465">
    <property type="entry name" value="vWFA_dom_sf"/>
</dbReference>
<evidence type="ECO:0000313" key="3">
    <source>
        <dbReference type="EMBL" id="NVZ08231.1"/>
    </source>
</evidence>
<feature type="compositionally biased region" description="Acidic residues" evidence="1">
    <location>
        <begin position="269"/>
        <end position="279"/>
    </location>
</feature>
<feature type="compositionally biased region" description="Polar residues" evidence="1">
    <location>
        <begin position="256"/>
        <end position="266"/>
    </location>
</feature>
<dbReference type="EMBL" id="JABZEO010000002">
    <property type="protein sequence ID" value="NVZ08231.1"/>
    <property type="molecule type" value="Genomic_DNA"/>
</dbReference>
<evidence type="ECO:0000256" key="1">
    <source>
        <dbReference type="SAM" id="MobiDB-lite"/>
    </source>
</evidence>
<dbReference type="Gene3D" id="3.40.50.410">
    <property type="entry name" value="von Willebrand factor, type A domain"/>
    <property type="match status" value="1"/>
</dbReference>
<proteinExistence type="predicted"/>
<name>A0A850REZ9_9GAMM</name>
<dbReference type="PANTHER" id="PTHR41248:SF1">
    <property type="entry name" value="NORD PROTEIN"/>
    <property type="match status" value="1"/>
</dbReference>
<dbReference type="InterPro" id="IPR006538">
    <property type="entry name" value="CobT"/>
</dbReference>
<comment type="caution">
    <text evidence="3">The sequence shown here is derived from an EMBL/GenBank/DDBJ whole genome shotgun (WGS) entry which is preliminary data.</text>
</comment>
<dbReference type="InterPro" id="IPR002035">
    <property type="entry name" value="VWF_A"/>
</dbReference>
<sequence length="617" mass="65630">MTIKNLTQAMPIVATALGRRFGVQVIVGGRDACTDGQHIWLPDLPPESALRPVAWGLLAHEASHVRHTDMTVFQREASASPLRQHLLNVLEDVRIEQAIRRDYPGTQTTLEHVIDWMLATGQLQTPTTDAHPAQCLSGYLLLALRWRVLGQQALAESARQAEQVLRQTFPATLVYRLMGLMSQAAGLKSTTEAALLAARIEALLEDEATAAESSPPPAPGASSDDTNGADGDDDSASAAETSTATGTETGDRDESSTGASDPTPSSDAVEVEAEAEAETETPPNADGCPSQKAAADGPGPDAMDQAAGDDTAGGAGGETPSGTAAERLRQTLAATADALEGDLFERVRRQLGQADTESAGVVRLPAAEDATLDSVSATLLLGQVRRTSRVLIARLQGLVQASRLEHPCAVERGRQLMTRRLYRVGLGETRLFARHREQPAPNTAVHLLVDLSGSMGSQVSANRYAYQIALEASLALALALEAIPGVSVAVTAFPGDDGTDETVTRLVQHGQRVASRAGAFDRHPRGGTPLAQALWYAAADLLLRPEPRRLVLTLTDGDPNDRALALSILEQCEQAGIELVGIGIQYDVSPLFRHSQVIESMADLKSRLFRLTERLLV</sequence>
<dbReference type="InterPro" id="IPR051928">
    <property type="entry name" value="NorD/CobT"/>
</dbReference>